<dbReference type="Proteomes" id="UP000805649">
    <property type="component" value="Unassembled WGS sequence"/>
</dbReference>
<accession>A0ACC3ZG61</accession>
<gene>
    <name evidence="1" type="ORF">CTRU02_200992</name>
</gene>
<comment type="caution">
    <text evidence="1">The sequence shown here is derived from an EMBL/GenBank/DDBJ whole genome shotgun (WGS) entry which is preliminary data.</text>
</comment>
<keyword evidence="2" id="KW-1185">Reference proteome</keyword>
<organism evidence="1 2">
    <name type="scientific">Colletotrichum truncatum</name>
    <name type="common">Anthracnose fungus</name>
    <name type="synonym">Colletotrichum capsici</name>
    <dbReference type="NCBI Taxonomy" id="5467"/>
    <lineage>
        <taxon>Eukaryota</taxon>
        <taxon>Fungi</taxon>
        <taxon>Dikarya</taxon>
        <taxon>Ascomycota</taxon>
        <taxon>Pezizomycotina</taxon>
        <taxon>Sordariomycetes</taxon>
        <taxon>Hypocreomycetidae</taxon>
        <taxon>Glomerellales</taxon>
        <taxon>Glomerellaceae</taxon>
        <taxon>Colletotrichum</taxon>
        <taxon>Colletotrichum truncatum species complex</taxon>
    </lineage>
</organism>
<dbReference type="EMBL" id="VUJX02000001">
    <property type="protein sequence ID" value="KAL0943106.1"/>
    <property type="molecule type" value="Genomic_DNA"/>
</dbReference>
<reference evidence="1 2" key="1">
    <citation type="journal article" date="2020" name="Phytopathology">
        <title>Genome Sequence Resources of Colletotrichum truncatum, C. plurivorum, C. musicola, and C. sojae: Four Species Pathogenic to Soybean (Glycine max).</title>
        <authorList>
            <person name="Rogerio F."/>
            <person name="Boufleur T.R."/>
            <person name="Ciampi-Guillardi M."/>
            <person name="Sukno S.A."/>
            <person name="Thon M.R."/>
            <person name="Massola Junior N.S."/>
            <person name="Baroncelli R."/>
        </authorList>
    </citation>
    <scope>NUCLEOTIDE SEQUENCE [LARGE SCALE GENOMIC DNA]</scope>
    <source>
        <strain evidence="1 2">CMES1059</strain>
    </source>
</reference>
<evidence type="ECO:0000313" key="1">
    <source>
        <dbReference type="EMBL" id="KAL0943106.1"/>
    </source>
</evidence>
<proteinExistence type="predicted"/>
<sequence length="342" mass="38073">MLVLLMGTLRKVGYEFFYLSHVAGFTAAVILTALHRPDWAKKLNVVMLFITGMWLSDRIIRGLRMASNSVNNYATFYALPGGGVRILLRKSDAEVALPGSHCFLWVPKIRLFETHPFTIVSNGPSGLELVMKPYQGFTKAVSSFAAQHHRHTSWASFDGPYGSCPKAEKYDKLILIAGGSGAAFTFGLMNRLLNSFDSSEFPDVEFVWAMKRKEQILWFHEHLNKMANLDTTELASVGTEDQTGIEHGLLSSVDILTYRAINKTNEMPPETVGDITGHNLSINHTRLNIEVVIGEGVRTAKSGQRLLVAACGPESLVNGVRDSAETWQSKRDFMIDVHCEYF</sequence>
<evidence type="ECO:0000313" key="2">
    <source>
        <dbReference type="Proteomes" id="UP000805649"/>
    </source>
</evidence>
<name>A0ACC3ZG61_COLTU</name>
<protein>
    <submittedName>
        <fullName evidence="1">Uncharacterized protein</fullName>
    </submittedName>
</protein>